<dbReference type="EMBL" id="NDHI03003494">
    <property type="protein sequence ID" value="PNJ33475.1"/>
    <property type="molecule type" value="Genomic_DNA"/>
</dbReference>
<proteinExistence type="predicted"/>
<reference evidence="2" key="1">
    <citation type="submission" date="2017-12" db="EMBL/GenBank/DDBJ databases">
        <title>High-resolution comparative analysis of great ape genomes.</title>
        <authorList>
            <person name="Pollen A."/>
            <person name="Hastie A."/>
            <person name="Hormozdiari F."/>
            <person name="Dougherty M."/>
            <person name="Liu R."/>
            <person name="Chaisson M."/>
            <person name="Hoppe E."/>
            <person name="Hill C."/>
            <person name="Pang A."/>
            <person name="Hillier L."/>
            <person name="Baker C."/>
            <person name="Armstrong J."/>
            <person name="Shendure J."/>
            <person name="Paten B."/>
            <person name="Wilson R."/>
            <person name="Chao H."/>
            <person name="Schneider V."/>
            <person name="Ventura M."/>
            <person name="Kronenberg Z."/>
            <person name="Murali S."/>
            <person name="Gordon D."/>
            <person name="Cantsilieris S."/>
            <person name="Munson K."/>
            <person name="Nelson B."/>
            <person name="Raja A."/>
            <person name="Underwood J."/>
            <person name="Diekhans M."/>
            <person name="Fiddes I."/>
            <person name="Haussler D."/>
            <person name="Eichler E."/>
        </authorList>
    </citation>
    <scope>NUCLEOTIDE SEQUENCE [LARGE SCALE GENOMIC DNA]</scope>
    <source>
        <strain evidence="2">Susie</strain>
    </source>
</reference>
<evidence type="ECO:0000313" key="2">
    <source>
        <dbReference type="EMBL" id="PNJ33475.1"/>
    </source>
</evidence>
<dbReference type="AlphaFoldDB" id="A0A2J8TKC9"/>
<sequence length="187" mass="19490">MFPVFPCTLLAPPFPVLGLDSRGVGGLMNSFPPPQGHAQNPLQVGAELQSRFFASQGCAQSPFQAAPAPPPTPQAPAAEPLQVDLLPVLAAAQDGGSGGGSSSSSSSSPSHSCGLPLGGGGGACELSATSLPTLVSSKLVAGERGEWSRVPWYRLLSPLFSHQLLFPHQPRSLQKERRKKCFLRGIR</sequence>
<feature type="region of interest" description="Disordered" evidence="1">
    <location>
        <begin position="92"/>
        <end position="114"/>
    </location>
</feature>
<evidence type="ECO:0000256" key="1">
    <source>
        <dbReference type="SAM" id="MobiDB-lite"/>
    </source>
</evidence>
<comment type="caution">
    <text evidence="2">The sequence shown here is derived from an EMBL/GenBank/DDBJ whole genome shotgun (WGS) entry which is preliminary data.</text>
</comment>
<organism evidence="2">
    <name type="scientific">Pongo abelii</name>
    <name type="common">Sumatran orangutan</name>
    <name type="synonym">Pongo pygmaeus abelii</name>
    <dbReference type="NCBI Taxonomy" id="9601"/>
    <lineage>
        <taxon>Eukaryota</taxon>
        <taxon>Metazoa</taxon>
        <taxon>Chordata</taxon>
        <taxon>Craniata</taxon>
        <taxon>Vertebrata</taxon>
        <taxon>Euteleostomi</taxon>
        <taxon>Mammalia</taxon>
        <taxon>Eutheria</taxon>
        <taxon>Euarchontoglires</taxon>
        <taxon>Primates</taxon>
        <taxon>Haplorrhini</taxon>
        <taxon>Catarrhini</taxon>
        <taxon>Hominidae</taxon>
        <taxon>Pongo</taxon>
    </lineage>
</organism>
<gene>
    <name evidence="2" type="ORF">CR201_G0034437</name>
</gene>
<accession>A0A2J8TKC9</accession>
<name>A0A2J8TKC9_PONAB</name>
<protein>
    <submittedName>
        <fullName evidence="2">MAZ isoform 6</fullName>
    </submittedName>
</protein>
<feature type="compositionally biased region" description="Low complexity" evidence="1">
    <location>
        <begin position="102"/>
        <end position="114"/>
    </location>
</feature>